<keyword evidence="3" id="KW-1185">Reference proteome</keyword>
<accession>A0A7H0IQB0</accession>
<gene>
    <name evidence="2" type="ORF">IAG44_39890</name>
</gene>
<feature type="compositionally biased region" description="Polar residues" evidence="1">
    <location>
        <begin position="161"/>
        <end position="171"/>
    </location>
</feature>
<dbReference type="AlphaFoldDB" id="A0A7H0IQB0"/>
<evidence type="ECO:0000313" key="2">
    <source>
        <dbReference type="EMBL" id="QNP74976.1"/>
    </source>
</evidence>
<dbReference type="KEGG" id="sroi:IAG44_39890"/>
<protein>
    <submittedName>
        <fullName evidence="2">Uncharacterized protein</fullName>
    </submittedName>
</protein>
<feature type="region of interest" description="Disordered" evidence="1">
    <location>
        <begin position="149"/>
        <end position="181"/>
    </location>
</feature>
<reference evidence="2 3" key="1">
    <citation type="submission" date="2020-08" db="EMBL/GenBank/DDBJ databases">
        <title>A novel species.</title>
        <authorList>
            <person name="Gao J."/>
        </authorList>
    </citation>
    <scope>NUCLEOTIDE SEQUENCE [LARGE SCALE GENOMIC DNA]</scope>
    <source>
        <strain evidence="2 3">CRXT-G-22</strain>
    </source>
</reference>
<evidence type="ECO:0000256" key="1">
    <source>
        <dbReference type="SAM" id="MobiDB-lite"/>
    </source>
</evidence>
<name>A0A7H0IQB0_9ACTN</name>
<dbReference type="RefSeq" id="WP_187751899.1">
    <property type="nucleotide sequence ID" value="NZ_CP060828.1"/>
</dbReference>
<organism evidence="2 3">
    <name type="scientific">Streptomyces roseirectus</name>
    <dbReference type="NCBI Taxonomy" id="2768066"/>
    <lineage>
        <taxon>Bacteria</taxon>
        <taxon>Bacillati</taxon>
        <taxon>Actinomycetota</taxon>
        <taxon>Actinomycetes</taxon>
        <taxon>Kitasatosporales</taxon>
        <taxon>Streptomycetaceae</taxon>
        <taxon>Streptomyces</taxon>
    </lineage>
</organism>
<dbReference type="EMBL" id="CP060828">
    <property type="protein sequence ID" value="QNP74976.1"/>
    <property type="molecule type" value="Genomic_DNA"/>
</dbReference>
<sequence>MVGPAGTEQARASLAQVTRRGTEVLRWAAGRAGTVVVADCGRLDAGSPALKVVQDADVLLLLARAYDDALAHVATQWPTVARWTRQPSLVLVGDGYPTDEVTRALDIPVTARLPEDPAGAAVLGGRPGRRSAPARSSLGRALAHLAEATASRATAVPPDEPTTSLSISPTARGNDPRTVWR</sequence>
<evidence type="ECO:0000313" key="3">
    <source>
        <dbReference type="Proteomes" id="UP000516052"/>
    </source>
</evidence>
<dbReference type="Proteomes" id="UP000516052">
    <property type="component" value="Chromosome"/>
</dbReference>
<proteinExistence type="predicted"/>